<dbReference type="Pfam" id="PF20168">
    <property type="entry name" value="PDS5"/>
    <property type="match status" value="1"/>
</dbReference>
<name>A0A453RCT5_AEGTS</name>
<dbReference type="AlphaFoldDB" id="A0A453RCT5"/>
<reference evidence="1" key="3">
    <citation type="journal article" date="2017" name="Nature">
        <title>Genome sequence of the progenitor of the wheat D genome Aegilops tauschii.</title>
        <authorList>
            <person name="Luo M.C."/>
            <person name="Gu Y.Q."/>
            <person name="Puiu D."/>
            <person name="Wang H."/>
            <person name="Twardziok S.O."/>
            <person name="Deal K.R."/>
            <person name="Huo N."/>
            <person name="Zhu T."/>
            <person name="Wang L."/>
            <person name="Wang Y."/>
            <person name="McGuire P.E."/>
            <person name="Liu S."/>
            <person name="Long H."/>
            <person name="Ramasamy R.K."/>
            <person name="Rodriguez J.C."/>
            <person name="Van S.L."/>
            <person name="Yuan L."/>
            <person name="Wang Z."/>
            <person name="Xia Z."/>
            <person name="Xiao L."/>
            <person name="Anderson O.D."/>
            <person name="Ouyang S."/>
            <person name="Liang Y."/>
            <person name="Zimin A.V."/>
            <person name="Pertea G."/>
            <person name="Qi P."/>
            <person name="Bennetzen J.L."/>
            <person name="Dai X."/>
            <person name="Dawson M.W."/>
            <person name="Muller H.G."/>
            <person name="Kugler K."/>
            <person name="Rivarola-Duarte L."/>
            <person name="Spannagl M."/>
            <person name="Mayer K.F.X."/>
            <person name="Lu F.H."/>
            <person name="Bevan M.W."/>
            <person name="Leroy P."/>
            <person name="Li P."/>
            <person name="You F.M."/>
            <person name="Sun Q."/>
            <person name="Liu Z."/>
            <person name="Lyons E."/>
            <person name="Wicker T."/>
            <person name="Salzberg S.L."/>
            <person name="Devos K.M."/>
            <person name="Dvorak J."/>
        </authorList>
    </citation>
    <scope>NUCLEOTIDE SEQUENCE [LARGE SCALE GENOMIC DNA]</scope>
    <source>
        <strain evidence="1">cv. AL8/78</strain>
    </source>
</reference>
<dbReference type="Gramene" id="AET7Gv20539500.48">
    <property type="protein sequence ID" value="AET7Gv20539500.48"/>
    <property type="gene ID" value="AET7Gv20539500"/>
</dbReference>
<evidence type="ECO:0000313" key="2">
    <source>
        <dbReference type="Proteomes" id="UP000015105"/>
    </source>
</evidence>
<reference evidence="1" key="4">
    <citation type="submission" date="2019-03" db="UniProtKB">
        <authorList>
            <consortium name="EnsemblPlants"/>
        </authorList>
    </citation>
    <scope>IDENTIFICATION</scope>
</reference>
<protein>
    <submittedName>
        <fullName evidence="1">Uncharacterized protein</fullName>
    </submittedName>
</protein>
<proteinExistence type="predicted"/>
<reference evidence="2" key="2">
    <citation type="journal article" date="2017" name="Nat. Plants">
        <title>The Aegilops tauschii genome reveals multiple impacts of transposons.</title>
        <authorList>
            <person name="Zhao G."/>
            <person name="Zou C."/>
            <person name="Li K."/>
            <person name="Wang K."/>
            <person name="Li T."/>
            <person name="Gao L."/>
            <person name="Zhang X."/>
            <person name="Wang H."/>
            <person name="Yang Z."/>
            <person name="Liu X."/>
            <person name="Jiang W."/>
            <person name="Mao L."/>
            <person name="Kong X."/>
            <person name="Jiao Y."/>
            <person name="Jia J."/>
        </authorList>
    </citation>
    <scope>NUCLEOTIDE SEQUENCE [LARGE SCALE GENOMIC DNA]</scope>
    <source>
        <strain evidence="2">cv. AL8/78</strain>
    </source>
</reference>
<keyword evidence="2" id="KW-1185">Reference proteome</keyword>
<accession>A0A453RCT5</accession>
<organism evidence="1 2">
    <name type="scientific">Aegilops tauschii subsp. strangulata</name>
    <name type="common">Goatgrass</name>
    <dbReference type="NCBI Taxonomy" id="200361"/>
    <lineage>
        <taxon>Eukaryota</taxon>
        <taxon>Viridiplantae</taxon>
        <taxon>Streptophyta</taxon>
        <taxon>Embryophyta</taxon>
        <taxon>Tracheophyta</taxon>
        <taxon>Spermatophyta</taxon>
        <taxon>Magnoliopsida</taxon>
        <taxon>Liliopsida</taxon>
        <taxon>Poales</taxon>
        <taxon>Poaceae</taxon>
        <taxon>BOP clade</taxon>
        <taxon>Pooideae</taxon>
        <taxon>Triticodae</taxon>
        <taxon>Triticeae</taxon>
        <taxon>Triticinae</taxon>
        <taxon>Aegilops</taxon>
    </lineage>
</organism>
<evidence type="ECO:0000313" key="1">
    <source>
        <dbReference type="EnsemblPlants" id="AET7Gv20539500.48"/>
    </source>
</evidence>
<dbReference type="EnsemblPlants" id="AET7Gv20539500.48">
    <property type="protein sequence ID" value="AET7Gv20539500.48"/>
    <property type="gene ID" value="AET7Gv20539500"/>
</dbReference>
<sequence>PLHLLLSTLLGEEGLQYSVPGMKKESFMTTLSIFRSIKCSKDAVDANKTKTLHAICDLGILIAKRLCPDQINVSENQTVPLPAQLYATVQNDQNENPVV</sequence>
<reference evidence="1" key="5">
    <citation type="journal article" date="2021" name="G3 (Bethesda)">
        <title>Aegilops tauschii genome assembly Aet v5.0 features greater sequence contiguity and improved annotation.</title>
        <authorList>
            <person name="Wang L."/>
            <person name="Zhu T."/>
            <person name="Rodriguez J.C."/>
            <person name="Deal K.R."/>
            <person name="Dubcovsky J."/>
            <person name="McGuire P.E."/>
            <person name="Lux T."/>
            <person name="Spannagl M."/>
            <person name="Mayer K.F.X."/>
            <person name="Baldrich P."/>
            <person name="Meyers B.C."/>
            <person name="Huo N."/>
            <person name="Gu Y.Q."/>
            <person name="Zhou H."/>
            <person name="Devos K.M."/>
            <person name="Bennetzen J.L."/>
            <person name="Unver T."/>
            <person name="Budak H."/>
            <person name="Gulick P.J."/>
            <person name="Galiba G."/>
            <person name="Kalapos B."/>
            <person name="Nelson D.R."/>
            <person name="Li P."/>
            <person name="You F.M."/>
            <person name="Luo M.C."/>
            <person name="Dvorak J."/>
        </authorList>
    </citation>
    <scope>NUCLEOTIDE SEQUENCE [LARGE SCALE GENOMIC DNA]</scope>
    <source>
        <strain evidence="1">cv. AL8/78</strain>
    </source>
</reference>
<dbReference type="Proteomes" id="UP000015105">
    <property type="component" value="Chromosome 7D"/>
</dbReference>
<reference evidence="2" key="1">
    <citation type="journal article" date="2014" name="Science">
        <title>Ancient hybridizations among the ancestral genomes of bread wheat.</title>
        <authorList>
            <consortium name="International Wheat Genome Sequencing Consortium,"/>
            <person name="Marcussen T."/>
            <person name="Sandve S.R."/>
            <person name="Heier L."/>
            <person name="Spannagl M."/>
            <person name="Pfeifer M."/>
            <person name="Jakobsen K.S."/>
            <person name="Wulff B.B."/>
            <person name="Steuernagel B."/>
            <person name="Mayer K.F."/>
            <person name="Olsen O.A."/>
        </authorList>
    </citation>
    <scope>NUCLEOTIDE SEQUENCE [LARGE SCALE GENOMIC DNA]</scope>
    <source>
        <strain evidence="2">cv. AL8/78</strain>
    </source>
</reference>